<keyword evidence="3 6" id="KW-0285">Flavoprotein</keyword>
<comment type="caution">
    <text evidence="8">The sequence shown here is derived from an EMBL/GenBank/DDBJ whole genome shotgun (WGS) entry which is preliminary data.</text>
</comment>
<keyword evidence="6" id="KW-0472">Membrane</keyword>
<dbReference type="GO" id="GO:0009055">
    <property type="term" value="F:electron transfer activity"/>
    <property type="evidence" value="ECO:0007669"/>
    <property type="project" value="InterPro"/>
</dbReference>
<evidence type="ECO:0000313" key="8">
    <source>
        <dbReference type="EMBL" id="HJC71568.1"/>
    </source>
</evidence>
<comment type="cofactor">
    <cofactor evidence="6">
        <name>FMN</name>
        <dbReference type="ChEBI" id="CHEBI:58210"/>
    </cofactor>
</comment>
<keyword evidence="1 6" id="KW-0813">Transport</keyword>
<name>A0A9D2Q275_9FIRM</name>
<feature type="domain" description="FMN-binding" evidence="7">
    <location>
        <begin position="89"/>
        <end position="171"/>
    </location>
</feature>
<comment type="subunit">
    <text evidence="6">The complex is composed of six subunits: RnfA, RnfB, RnfC, RnfD, RnfE and RnfG.</text>
</comment>
<evidence type="ECO:0000259" key="7">
    <source>
        <dbReference type="SMART" id="SM00900"/>
    </source>
</evidence>
<dbReference type="GO" id="GO:0022900">
    <property type="term" value="P:electron transport chain"/>
    <property type="evidence" value="ECO:0007669"/>
    <property type="project" value="UniProtKB-UniRule"/>
</dbReference>
<dbReference type="SMART" id="SM00900">
    <property type="entry name" value="FMN_bind"/>
    <property type="match status" value="2"/>
</dbReference>
<evidence type="ECO:0000256" key="1">
    <source>
        <dbReference type="ARBA" id="ARBA00022448"/>
    </source>
</evidence>
<keyword evidence="4 6" id="KW-0288">FMN</keyword>
<dbReference type="PANTHER" id="PTHR36118">
    <property type="entry name" value="ION-TRANSLOCATING OXIDOREDUCTASE COMPLEX SUBUNIT G"/>
    <property type="match status" value="1"/>
</dbReference>
<dbReference type="GO" id="GO:0005886">
    <property type="term" value="C:plasma membrane"/>
    <property type="evidence" value="ECO:0007669"/>
    <property type="project" value="UniProtKB-SubCell"/>
</dbReference>
<keyword evidence="6" id="KW-0812">Transmembrane</keyword>
<dbReference type="HAMAP" id="MF_00479">
    <property type="entry name" value="RsxG_RnfG"/>
    <property type="match status" value="1"/>
</dbReference>
<dbReference type="EC" id="7.-.-.-" evidence="6"/>
<proteinExistence type="inferred from homology"/>
<keyword evidence="6" id="KW-1133">Transmembrane helix</keyword>
<dbReference type="Proteomes" id="UP000823918">
    <property type="component" value="Unassembled WGS sequence"/>
</dbReference>
<dbReference type="InterPro" id="IPR010209">
    <property type="entry name" value="Ion_transpt_RnfG/RsxG"/>
</dbReference>
<comment type="similarity">
    <text evidence="6">Belongs to the RnfG family.</text>
</comment>
<keyword evidence="6" id="KW-1278">Translocase</keyword>
<accession>A0A9D2Q275</accession>
<evidence type="ECO:0000313" key="9">
    <source>
        <dbReference type="Proteomes" id="UP000823918"/>
    </source>
</evidence>
<evidence type="ECO:0000256" key="5">
    <source>
        <dbReference type="ARBA" id="ARBA00022982"/>
    </source>
</evidence>
<dbReference type="AlphaFoldDB" id="A0A9D2Q275"/>
<feature type="modified residue" description="FMN phosphoryl threonine" evidence="6">
    <location>
        <position position="154"/>
    </location>
</feature>
<dbReference type="PANTHER" id="PTHR36118:SF1">
    <property type="entry name" value="ION-TRANSLOCATING OXIDOREDUCTASE COMPLEX SUBUNIT G"/>
    <property type="match status" value="1"/>
</dbReference>
<evidence type="ECO:0000256" key="3">
    <source>
        <dbReference type="ARBA" id="ARBA00022630"/>
    </source>
</evidence>
<reference evidence="8" key="1">
    <citation type="journal article" date="2021" name="PeerJ">
        <title>Extensive microbial diversity within the chicken gut microbiome revealed by metagenomics and culture.</title>
        <authorList>
            <person name="Gilroy R."/>
            <person name="Ravi A."/>
            <person name="Getino M."/>
            <person name="Pursley I."/>
            <person name="Horton D.L."/>
            <person name="Alikhan N.F."/>
            <person name="Baker D."/>
            <person name="Gharbi K."/>
            <person name="Hall N."/>
            <person name="Watson M."/>
            <person name="Adriaenssens E.M."/>
            <person name="Foster-Nyarko E."/>
            <person name="Jarju S."/>
            <person name="Secka A."/>
            <person name="Antonio M."/>
            <person name="Oren A."/>
            <person name="Chaudhuri R.R."/>
            <person name="La Ragione R."/>
            <person name="Hildebrand F."/>
            <person name="Pallen M.J."/>
        </authorList>
    </citation>
    <scope>NUCLEOTIDE SEQUENCE</scope>
    <source>
        <strain evidence="8">5933</strain>
    </source>
</reference>
<protein>
    <recommendedName>
        <fullName evidence="6">Ion-translocating oxidoreductase complex subunit G</fullName>
        <ecNumber evidence="6">7.-.-.-</ecNumber>
    </recommendedName>
    <alternativeName>
        <fullName evidence="6">Rnf electron transport complex subunit G</fullName>
    </alternativeName>
</protein>
<keyword evidence="2 6" id="KW-0597">Phosphoprotein</keyword>
<evidence type="ECO:0000256" key="2">
    <source>
        <dbReference type="ARBA" id="ARBA00022553"/>
    </source>
</evidence>
<comment type="subcellular location">
    <subcellularLocation>
        <location evidence="6">Cell membrane</location>
        <topology evidence="6">Single-pass membrane protein</topology>
    </subcellularLocation>
</comment>
<keyword evidence="5 6" id="KW-0249">Electron transport</keyword>
<dbReference type="Pfam" id="PF04205">
    <property type="entry name" value="FMN_bind"/>
    <property type="match status" value="2"/>
</dbReference>
<dbReference type="InterPro" id="IPR007329">
    <property type="entry name" value="FMN-bd"/>
</dbReference>
<evidence type="ECO:0000256" key="6">
    <source>
        <dbReference type="HAMAP-Rule" id="MF_00479"/>
    </source>
</evidence>
<organism evidence="8 9">
    <name type="scientific">Candidatus Ruthenibacterium merdavium</name>
    <dbReference type="NCBI Taxonomy" id="2838752"/>
    <lineage>
        <taxon>Bacteria</taxon>
        <taxon>Bacillati</taxon>
        <taxon>Bacillota</taxon>
        <taxon>Clostridia</taxon>
        <taxon>Eubacteriales</taxon>
        <taxon>Oscillospiraceae</taxon>
        <taxon>Ruthenibacterium</taxon>
    </lineage>
</organism>
<reference evidence="8" key="2">
    <citation type="submission" date="2021-04" db="EMBL/GenBank/DDBJ databases">
        <authorList>
            <person name="Gilroy R."/>
        </authorList>
    </citation>
    <scope>NUCLEOTIDE SEQUENCE</scope>
    <source>
        <strain evidence="8">5933</strain>
    </source>
</reference>
<evidence type="ECO:0000256" key="4">
    <source>
        <dbReference type="ARBA" id="ARBA00022643"/>
    </source>
</evidence>
<sequence length="312" mass="31519">MNVWNDFAKPVVVLGGICVLTGALLAATHGVTQPIIDANAIATANAARAELLPEADTFTENTSVAVDGVTEIYVADNGSGVVITAEAGGYGGPVPVMVAFNAEGNISAVKFLDNSETPGLGQKVKEEAFSSQFTGKPASELTLGTDITAIAGVTISSRAATNAVNYAIEAYGILNGAEQSVELTEEEVLAAVLPEGGALTPVETDAAGVKAAYQAENGGTVIHVEGKGYSEKPMTAIVGFDADGVITGVWTNGMNEGEPVREALTGFDFGAGAVGSTDLSGVDGVAGATVSSELMKQTIQMALDAYQAVKGA</sequence>
<gene>
    <name evidence="6" type="primary">rnfG</name>
    <name evidence="8" type="ORF">H9698_02080</name>
</gene>
<comment type="function">
    <text evidence="6">Part of a membrane-bound complex that couples electron transfer with translocation of ions across the membrane.</text>
</comment>
<feature type="domain" description="FMN-binding" evidence="7">
    <location>
        <begin position="228"/>
        <end position="306"/>
    </location>
</feature>
<keyword evidence="6" id="KW-1003">Cell membrane</keyword>
<dbReference type="GO" id="GO:0010181">
    <property type="term" value="F:FMN binding"/>
    <property type="evidence" value="ECO:0007669"/>
    <property type="project" value="InterPro"/>
</dbReference>
<dbReference type="EMBL" id="DWWA01000011">
    <property type="protein sequence ID" value="HJC71568.1"/>
    <property type="molecule type" value="Genomic_DNA"/>
</dbReference>